<dbReference type="InterPro" id="IPR036864">
    <property type="entry name" value="Zn2-C6_fun-type_DNA-bd_sf"/>
</dbReference>
<evidence type="ECO:0000259" key="7">
    <source>
        <dbReference type="PROSITE" id="PS50048"/>
    </source>
</evidence>
<dbReference type="CDD" id="cd12148">
    <property type="entry name" value="fungal_TF_MHR"/>
    <property type="match status" value="1"/>
</dbReference>
<evidence type="ECO:0000313" key="9">
    <source>
        <dbReference type="Proteomes" id="UP000042958"/>
    </source>
</evidence>
<comment type="subcellular location">
    <subcellularLocation>
        <location evidence="1">Nucleus</location>
    </subcellularLocation>
</comment>
<keyword evidence="9" id="KW-1185">Reference proteome</keyword>
<dbReference type="PROSITE" id="PS50048">
    <property type="entry name" value="ZN2_CY6_FUNGAL_2"/>
    <property type="match status" value="1"/>
</dbReference>
<dbReference type="CDD" id="cd00067">
    <property type="entry name" value="GAL4"/>
    <property type="match status" value="1"/>
</dbReference>
<dbReference type="GO" id="GO:0008270">
    <property type="term" value="F:zinc ion binding"/>
    <property type="evidence" value="ECO:0007669"/>
    <property type="project" value="InterPro"/>
</dbReference>
<evidence type="ECO:0000256" key="2">
    <source>
        <dbReference type="ARBA" id="ARBA00022723"/>
    </source>
</evidence>
<reference evidence="9" key="1">
    <citation type="journal article" date="2015" name="Genome Announc.">
        <title>Draft genome sequence of the fungus Penicillium brasilianum MG11.</title>
        <authorList>
            <person name="Horn F."/>
            <person name="Linde J."/>
            <person name="Mattern D.J."/>
            <person name="Walther G."/>
            <person name="Guthke R."/>
            <person name="Brakhage A.A."/>
            <person name="Valiante V."/>
        </authorList>
    </citation>
    <scope>NUCLEOTIDE SEQUENCE [LARGE SCALE GENOMIC DNA]</scope>
    <source>
        <strain evidence="9">MG11</strain>
    </source>
</reference>
<dbReference type="Gene3D" id="4.10.240.10">
    <property type="entry name" value="Zn(2)-C6 fungal-type DNA-binding domain"/>
    <property type="match status" value="1"/>
</dbReference>
<dbReference type="PROSITE" id="PS00463">
    <property type="entry name" value="ZN2_CY6_FUNGAL_1"/>
    <property type="match status" value="1"/>
</dbReference>
<evidence type="ECO:0000256" key="4">
    <source>
        <dbReference type="ARBA" id="ARBA00023125"/>
    </source>
</evidence>
<protein>
    <recommendedName>
        <fullName evidence="7">Zn(2)-C6 fungal-type domain-containing protein</fullName>
    </recommendedName>
</protein>
<organism evidence="8 9">
    <name type="scientific">Penicillium brasilianum</name>
    <dbReference type="NCBI Taxonomy" id="104259"/>
    <lineage>
        <taxon>Eukaryota</taxon>
        <taxon>Fungi</taxon>
        <taxon>Dikarya</taxon>
        <taxon>Ascomycota</taxon>
        <taxon>Pezizomycotina</taxon>
        <taxon>Eurotiomycetes</taxon>
        <taxon>Eurotiomycetidae</taxon>
        <taxon>Eurotiales</taxon>
        <taxon>Aspergillaceae</taxon>
        <taxon>Penicillium</taxon>
    </lineage>
</organism>
<evidence type="ECO:0000256" key="6">
    <source>
        <dbReference type="ARBA" id="ARBA00023242"/>
    </source>
</evidence>
<dbReference type="EMBL" id="CDHK01000004">
    <property type="protein sequence ID" value="CEO60817.1"/>
    <property type="molecule type" value="Genomic_DNA"/>
</dbReference>
<evidence type="ECO:0000256" key="1">
    <source>
        <dbReference type="ARBA" id="ARBA00004123"/>
    </source>
</evidence>
<accession>A0A0F7VF87</accession>
<dbReference type="Pfam" id="PF04082">
    <property type="entry name" value="Fungal_trans"/>
    <property type="match status" value="1"/>
</dbReference>
<dbReference type="Proteomes" id="UP000042958">
    <property type="component" value="Unassembled WGS sequence"/>
</dbReference>
<dbReference type="InterPro" id="IPR050815">
    <property type="entry name" value="TF_fung"/>
</dbReference>
<name>A0A0F7VF87_PENBI</name>
<dbReference type="PANTHER" id="PTHR47338:SF20">
    <property type="entry name" value="ZN(II)2CYS6 TRANSCRIPTION FACTOR (EUROFUNG)"/>
    <property type="match status" value="1"/>
</dbReference>
<keyword evidence="6" id="KW-0539">Nucleus</keyword>
<dbReference type="InterPro" id="IPR007219">
    <property type="entry name" value="XnlR_reg_dom"/>
</dbReference>
<dbReference type="PANTHER" id="PTHR47338">
    <property type="entry name" value="ZN(II)2CYS6 TRANSCRIPTION FACTOR (EUROFUNG)-RELATED"/>
    <property type="match status" value="1"/>
</dbReference>
<dbReference type="GO" id="GO:0003677">
    <property type="term" value="F:DNA binding"/>
    <property type="evidence" value="ECO:0007669"/>
    <property type="project" value="UniProtKB-KW"/>
</dbReference>
<keyword evidence="2" id="KW-0479">Metal-binding</keyword>
<dbReference type="GO" id="GO:0006351">
    <property type="term" value="P:DNA-templated transcription"/>
    <property type="evidence" value="ECO:0007669"/>
    <property type="project" value="InterPro"/>
</dbReference>
<dbReference type="GO" id="GO:0000981">
    <property type="term" value="F:DNA-binding transcription factor activity, RNA polymerase II-specific"/>
    <property type="evidence" value="ECO:0007669"/>
    <property type="project" value="InterPro"/>
</dbReference>
<dbReference type="STRING" id="104259.A0A0F7VF87"/>
<gene>
    <name evidence="8" type="ORF">PMG11_05336</name>
</gene>
<feature type="domain" description="Zn(2)-C6 fungal-type" evidence="7">
    <location>
        <begin position="15"/>
        <end position="45"/>
    </location>
</feature>
<dbReference type="OrthoDB" id="270167at2759"/>
<evidence type="ECO:0000256" key="5">
    <source>
        <dbReference type="ARBA" id="ARBA00023163"/>
    </source>
</evidence>
<dbReference type="AlphaFoldDB" id="A0A0F7VF87"/>
<dbReference type="SMART" id="SM00066">
    <property type="entry name" value="GAL4"/>
    <property type="match status" value="1"/>
</dbReference>
<dbReference type="Pfam" id="PF00172">
    <property type="entry name" value="Zn_clus"/>
    <property type="match status" value="1"/>
</dbReference>
<dbReference type="SMART" id="SM00906">
    <property type="entry name" value="Fungal_trans"/>
    <property type="match status" value="1"/>
</dbReference>
<keyword evidence="5" id="KW-0804">Transcription</keyword>
<evidence type="ECO:0000256" key="3">
    <source>
        <dbReference type="ARBA" id="ARBA00023015"/>
    </source>
</evidence>
<dbReference type="SUPFAM" id="SSF57701">
    <property type="entry name" value="Zn2/Cys6 DNA-binding domain"/>
    <property type="match status" value="1"/>
</dbReference>
<dbReference type="InterPro" id="IPR001138">
    <property type="entry name" value="Zn2Cys6_DnaBD"/>
</dbReference>
<dbReference type="GO" id="GO:0005634">
    <property type="term" value="C:nucleus"/>
    <property type="evidence" value="ECO:0007669"/>
    <property type="project" value="UniProtKB-SubCell"/>
</dbReference>
<evidence type="ECO:0000313" key="8">
    <source>
        <dbReference type="EMBL" id="CEO60817.1"/>
    </source>
</evidence>
<keyword evidence="3" id="KW-0805">Transcription regulation</keyword>
<proteinExistence type="predicted"/>
<keyword evidence="4" id="KW-0238">DNA-binding</keyword>
<sequence length="494" mass="55337">MEQVTPQAPRSPTNACVACTRSKRRCDRAIPSCSYCVRVKRQCAYDEAPVHTFATPPGGVSTDSAVLLEPWAAAIIAHYRTNALSALGSVEKTRRTSRAYFSSTHYKLAVLSEKKFYERLPSLFTSADSSFITLCLCIHLLQQIPSRSGDSMVSSLYALAKTGINQLEMLRCCSIDTIQSMLLIALYEVGHGIYPAASISMASCARAARNLGLHKIRSEPLSGIGDDIGEKRRTWWAIHNLDRFINLFNGDAIFNSEDAGREDPLPPDDGSPPLEILSSQSIPTIATPTPFRLGQFARECQVAHLVGRVVHHVFNPVSDAHFHEEEAIQLKRTLLSFLPLLIEEELQFSNYCGALSTCVSSLFTLYSAPLFRAQHRSLDEPRTLIAMEQLSARMAEISDYFLGVARDENKRFMLSPFVPYALYQTAVIESRLWEQEGNSQHKERAYRMVELLRYFSNRWAIAGKYIAVLDSPHPPVTLPAQEFYISEEARVHEP</sequence>